<sequence length="161" mass="18413">MPNTTTLFERVLDVFQRDEDLQWLFTHEYAAGIVPVMFGAPADPTLQKDFSLAVEKAIIRMAGRDGVDGEKILDKVMPDPASTYYLALYIGHNATLVFEDYLSQLRISDQHIPFATAADAKAVEYRERLLRHWWDELRAQHAPDALIRPDPRRSMARLDAL</sequence>
<dbReference type="EMBL" id="FLRC01000001">
    <property type="protein sequence ID" value="SBT23582.1"/>
    <property type="molecule type" value="Genomic_DNA"/>
</dbReference>
<keyword evidence="3" id="KW-1185">Reference proteome</keyword>
<reference evidence="2 3" key="2">
    <citation type="submission" date="2017-08" db="EMBL/GenBank/DDBJ databases">
        <authorList>
            <person name="de Groot N.N."/>
        </authorList>
    </citation>
    <scope>NUCLEOTIDE SEQUENCE [LARGE SCALE GENOMIC DNA]</scope>
    <source>
        <strain evidence="2">Orrdi1</strain>
    </source>
</reference>
<organism evidence="1 3">
    <name type="scientific">Orrella dioscoreae</name>
    <dbReference type="NCBI Taxonomy" id="1851544"/>
    <lineage>
        <taxon>Bacteria</taxon>
        <taxon>Pseudomonadati</taxon>
        <taxon>Pseudomonadota</taxon>
        <taxon>Betaproteobacteria</taxon>
        <taxon>Burkholderiales</taxon>
        <taxon>Alcaligenaceae</taxon>
        <taxon>Orrella</taxon>
    </lineage>
</organism>
<protein>
    <submittedName>
        <fullName evidence="1">Uncharacterized protein</fullName>
    </submittedName>
</protein>
<reference evidence="1 3" key="1">
    <citation type="submission" date="2016-06" db="EMBL/GenBank/DDBJ databases">
        <authorList>
            <person name="Kjaerup R.B."/>
            <person name="Dalgaard T.S."/>
            <person name="Juul-Madsen H.R."/>
        </authorList>
    </citation>
    <scope>NUCLEOTIDE SEQUENCE [LARGE SCALE GENOMIC DNA]</scope>
    <source>
        <strain evidence="1">Orrdi1</strain>
    </source>
</reference>
<accession>A0A1C3JWB0</accession>
<dbReference type="Proteomes" id="UP000078558">
    <property type="component" value="Chromosome I"/>
</dbReference>
<proteinExistence type="predicted"/>
<gene>
    <name evidence="1" type="ORF">ODI_00118</name>
    <name evidence="2" type="ORF">ODI_R3547</name>
</gene>
<evidence type="ECO:0000313" key="1">
    <source>
        <dbReference type="EMBL" id="SBT23582.1"/>
    </source>
</evidence>
<dbReference type="EMBL" id="LT907988">
    <property type="protein sequence ID" value="SOE51586.1"/>
    <property type="molecule type" value="Genomic_DNA"/>
</dbReference>
<name>A0A1C3JWB0_9BURK</name>
<dbReference type="KEGG" id="odi:ODI_R3547"/>
<evidence type="ECO:0000313" key="2">
    <source>
        <dbReference type="EMBL" id="SOE51586.1"/>
    </source>
</evidence>
<evidence type="ECO:0000313" key="3">
    <source>
        <dbReference type="Proteomes" id="UP000078558"/>
    </source>
</evidence>
<dbReference type="AlphaFoldDB" id="A0A1C3JWB0"/>